<feature type="domain" description="Band 7" evidence="1">
    <location>
        <begin position="25"/>
        <end position="185"/>
    </location>
</feature>
<dbReference type="InterPro" id="IPR036013">
    <property type="entry name" value="Band_7/SPFH_dom_sf"/>
</dbReference>
<dbReference type="InterPro" id="IPR001107">
    <property type="entry name" value="Band_7"/>
</dbReference>
<proteinExistence type="predicted"/>
<protein>
    <recommendedName>
        <fullName evidence="1">Band 7 domain-containing protein</fullName>
    </recommendedName>
</protein>
<dbReference type="Pfam" id="PF01145">
    <property type="entry name" value="Band_7"/>
    <property type="match status" value="1"/>
</dbReference>
<name>X1BDZ8_9ZZZZ</name>
<accession>X1BDZ8</accession>
<sequence>AWMFPHALEKGEKRVELRKFNQIFVKSTEQAVVYENEQIVRTLINGVYDLDRKGGAENLKIVYLTKQDFDIKWGIPQQQGVLTSENVKVGASGTLSLSISAPEVFSLNIVKETAIVKNIEVKRKINDILRGILRETVSQYTIEEIQKVGHEELEILVMPSIVEELAKMGLISEGFTLTGLGVPPEHQTFDSF</sequence>
<gene>
    <name evidence="2" type="ORF">S01H4_24016</name>
</gene>
<organism evidence="2">
    <name type="scientific">marine sediment metagenome</name>
    <dbReference type="NCBI Taxonomy" id="412755"/>
    <lineage>
        <taxon>unclassified sequences</taxon>
        <taxon>metagenomes</taxon>
        <taxon>ecological metagenomes</taxon>
    </lineage>
</organism>
<dbReference type="AlphaFoldDB" id="X1BDZ8"/>
<evidence type="ECO:0000259" key="1">
    <source>
        <dbReference type="Pfam" id="PF01145"/>
    </source>
</evidence>
<evidence type="ECO:0000313" key="2">
    <source>
        <dbReference type="EMBL" id="GAG82353.1"/>
    </source>
</evidence>
<dbReference type="Gene3D" id="3.30.479.30">
    <property type="entry name" value="Band 7 domain"/>
    <property type="match status" value="1"/>
</dbReference>
<dbReference type="EMBL" id="BART01011227">
    <property type="protein sequence ID" value="GAG82353.1"/>
    <property type="molecule type" value="Genomic_DNA"/>
</dbReference>
<dbReference type="SUPFAM" id="SSF117892">
    <property type="entry name" value="Band 7/SPFH domain"/>
    <property type="match status" value="1"/>
</dbReference>
<comment type="caution">
    <text evidence="2">The sequence shown here is derived from an EMBL/GenBank/DDBJ whole genome shotgun (WGS) entry which is preliminary data.</text>
</comment>
<reference evidence="2" key="1">
    <citation type="journal article" date="2014" name="Front. Microbiol.">
        <title>High frequency of phylogenetically diverse reductive dehalogenase-homologous genes in deep subseafloor sedimentary metagenomes.</title>
        <authorList>
            <person name="Kawai M."/>
            <person name="Futagami T."/>
            <person name="Toyoda A."/>
            <person name="Takaki Y."/>
            <person name="Nishi S."/>
            <person name="Hori S."/>
            <person name="Arai W."/>
            <person name="Tsubouchi T."/>
            <person name="Morono Y."/>
            <person name="Uchiyama I."/>
            <person name="Ito T."/>
            <person name="Fujiyama A."/>
            <person name="Inagaki F."/>
            <person name="Takami H."/>
        </authorList>
    </citation>
    <scope>NUCLEOTIDE SEQUENCE</scope>
    <source>
        <strain evidence="2">Expedition CK06-06</strain>
    </source>
</reference>
<feature type="non-terminal residue" evidence="2">
    <location>
        <position position="1"/>
    </location>
</feature>